<keyword evidence="1" id="KW-0444">Lipid biosynthesis</keyword>
<gene>
    <name evidence="4" type="ORF">SAMN05660918_0119</name>
</gene>
<dbReference type="GO" id="GO:0006633">
    <property type="term" value="P:fatty acid biosynthetic process"/>
    <property type="evidence" value="ECO:0007669"/>
    <property type="project" value="InterPro"/>
</dbReference>
<dbReference type="GO" id="GO:0008770">
    <property type="term" value="F:[acyl-carrier-protein] phosphodiesterase activity"/>
    <property type="evidence" value="ECO:0007669"/>
    <property type="project" value="InterPro"/>
</dbReference>
<dbReference type="AlphaFoldDB" id="A0A1H6YAH0"/>
<evidence type="ECO:0000256" key="2">
    <source>
        <dbReference type="ARBA" id="ARBA00022801"/>
    </source>
</evidence>
<dbReference type="STRING" id="402734.SAMN05660918_0119"/>
<dbReference type="EMBL" id="FNYA01000012">
    <property type="protein sequence ID" value="SEJ36027.1"/>
    <property type="molecule type" value="Genomic_DNA"/>
</dbReference>
<dbReference type="PANTHER" id="PTHR38764">
    <property type="entry name" value="ACYL CARRIER PROTEIN PHOSPHODIESTERASE"/>
    <property type="match status" value="1"/>
</dbReference>
<name>A0A1H6YAH0_9FLAO</name>
<dbReference type="InterPro" id="IPR007431">
    <property type="entry name" value="ACP_PD"/>
</dbReference>
<dbReference type="PIRSF" id="PIRSF011489">
    <property type="entry name" value="DUF479"/>
    <property type="match status" value="1"/>
</dbReference>
<protein>
    <submittedName>
        <fullName evidence="4">Acyl carrier protein phosphodiesterase</fullName>
    </submittedName>
</protein>
<accession>A0A1H6YAH0</accession>
<keyword evidence="5" id="KW-1185">Reference proteome</keyword>
<proteinExistence type="predicted"/>
<evidence type="ECO:0000313" key="5">
    <source>
        <dbReference type="Proteomes" id="UP000199702"/>
    </source>
</evidence>
<evidence type="ECO:0000313" key="4">
    <source>
        <dbReference type="EMBL" id="SEJ36027.1"/>
    </source>
</evidence>
<dbReference type="RefSeq" id="WP_317040037.1">
    <property type="nucleotide sequence ID" value="NZ_CBCSJU010000001.1"/>
</dbReference>
<evidence type="ECO:0000256" key="1">
    <source>
        <dbReference type="ARBA" id="ARBA00022516"/>
    </source>
</evidence>
<reference evidence="5" key="1">
    <citation type="submission" date="2016-10" db="EMBL/GenBank/DDBJ databases">
        <authorList>
            <person name="Varghese N."/>
            <person name="Submissions S."/>
        </authorList>
    </citation>
    <scope>NUCLEOTIDE SEQUENCE [LARGE SCALE GENOMIC DNA]</scope>
    <source>
        <strain evidence="5">DSM 17934</strain>
    </source>
</reference>
<sequence length="229" mass="27686">MDFNKTLKDFYIFTKEISTQNLLNYKNLNYLAHIYLSDDDDFIKIGNFMADAVKGNHYEQYPIGIQIGIRLHRFIDSFTDSHAVYRQSKHRLHEKFGHYSGVIMDIVYDHFLAKNWKQYSKTKLEDYADDFYTLLQDNYNILTEKTQNSLPYMMETNWLVCYKTLAGLELILFQMDHRTQHRVNMPAAMEDIKEFYTEIEQEFFIFFTELEQQCKLELDKLRNEFDYRN</sequence>
<dbReference type="PANTHER" id="PTHR38764:SF1">
    <property type="entry name" value="ACYL CARRIER PROTEIN PHOSPHODIESTERASE"/>
    <property type="match status" value="1"/>
</dbReference>
<dbReference type="Proteomes" id="UP000199702">
    <property type="component" value="Unassembled WGS sequence"/>
</dbReference>
<evidence type="ECO:0000256" key="3">
    <source>
        <dbReference type="ARBA" id="ARBA00023098"/>
    </source>
</evidence>
<dbReference type="Pfam" id="PF04336">
    <property type="entry name" value="ACP_PD"/>
    <property type="match status" value="1"/>
</dbReference>
<keyword evidence="3" id="KW-0443">Lipid metabolism</keyword>
<organism evidence="4 5">
    <name type="scientific">Flavobacterium terrigena</name>
    <dbReference type="NCBI Taxonomy" id="402734"/>
    <lineage>
        <taxon>Bacteria</taxon>
        <taxon>Pseudomonadati</taxon>
        <taxon>Bacteroidota</taxon>
        <taxon>Flavobacteriia</taxon>
        <taxon>Flavobacteriales</taxon>
        <taxon>Flavobacteriaceae</taxon>
        <taxon>Flavobacterium</taxon>
    </lineage>
</organism>
<keyword evidence="2" id="KW-0378">Hydrolase</keyword>